<feature type="region of interest" description="Disordered" evidence="1">
    <location>
        <begin position="67"/>
        <end position="92"/>
    </location>
</feature>
<protein>
    <submittedName>
        <fullName evidence="3">Uncharacterized protein</fullName>
    </submittedName>
</protein>
<gene>
    <name evidence="3" type="ORF">DVH24_027366</name>
    <name evidence="2" type="ORF">DVH24_027700</name>
</gene>
<feature type="region of interest" description="Disordered" evidence="1">
    <location>
        <begin position="1"/>
        <end position="36"/>
    </location>
</feature>
<evidence type="ECO:0000313" key="3">
    <source>
        <dbReference type="EMBL" id="RXI09896.1"/>
    </source>
</evidence>
<evidence type="ECO:0000313" key="4">
    <source>
        <dbReference type="Proteomes" id="UP000290289"/>
    </source>
</evidence>
<dbReference type="Proteomes" id="UP000290289">
    <property type="component" value="Chromosome 17"/>
</dbReference>
<keyword evidence="4" id="KW-1185">Reference proteome</keyword>
<dbReference type="EMBL" id="RDQH01000343">
    <property type="protein sequence ID" value="RXH67553.1"/>
    <property type="molecule type" value="Genomic_DNA"/>
</dbReference>
<proteinExistence type="predicted"/>
<reference evidence="3 4" key="1">
    <citation type="submission" date="2018-10" db="EMBL/GenBank/DDBJ databases">
        <title>A high-quality apple genome assembly.</title>
        <authorList>
            <person name="Hu J."/>
        </authorList>
    </citation>
    <scope>NUCLEOTIDE SEQUENCE [LARGE SCALE GENOMIC DNA]</scope>
    <source>
        <strain evidence="4">cv. HFTH1</strain>
        <tissue evidence="3">Young leaf</tissue>
    </source>
</reference>
<evidence type="ECO:0000313" key="2">
    <source>
        <dbReference type="EMBL" id="RXH67553.1"/>
    </source>
</evidence>
<accession>A0A498KQR1</accession>
<comment type="caution">
    <text evidence="3">The sequence shown here is derived from an EMBL/GenBank/DDBJ whole genome shotgun (WGS) entry which is preliminary data.</text>
</comment>
<dbReference type="EMBL" id="RDQH01000128">
    <property type="protein sequence ID" value="RXI09896.1"/>
    <property type="molecule type" value="Genomic_DNA"/>
</dbReference>
<name>A0A498KQR1_MALDO</name>
<organism evidence="3 4">
    <name type="scientific">Malus domestica</name>
    <name type="common">Apple</name>
    <name type="synonym">Pyrus malus</name>
    <dbReference type="NCBI Taxonomy" id="3750"/>
    <lineage>
        <taxon>Eukaryota</taxon>
        <taxon>Viridiplantae</taxon>
        <taxon>Streptophyta</taxon>
        <taxon>Embryophyta</taxon>
        <taxon>Tracheophyta</taxon>
        <taxon>Spermatophyta</taxon>
        <taxon>Magnoliopsida</taxon>
        <taxon>eudicotyledons</taxon>
        <taxon>Gunneridae</taxon>
        <taxon>Pentapetalae</taxon>
        <taxon>rosids</taxon>
        <taxon>fabids</taxon>
        <taxon>Rosales</taxon>
        <taxon>Rosaceae</taxon>
        <taxon>Amygdaloideae</taxon>
        <taxon>Maleae</taxon>
        <taxon>Malus</taxon>
    </lineage>
</organism>
<evidence type="ECO:0000256" key="1">
    <source>
        <dbReference type="SAM" id="MobiDB-lite"/>
    </source>
</evidence>
<dbReference type="AlphaFoldDB" id="A0A498KQR1"/>
<sequence>MFPKGSKCLFQPSPAFGPSPPSNKKPNSNNKPTKPPFVEFPTLCNCRHRHHAQEEDTNHLRRFEHRRRAQAQPHGAAHVPYESDWEGTNRDGSSRADEIVDCGIAKKSMEGNGFERWVFWYVLSEDEDLVAAVVLLLTGIRYANAGDRIERGSRMRLADSRPQCLLECNRDSVRLFINLPSD</sequence>